<gene>
    <name evidence="3" type="ORF">IT882_05565</name>
</gene>
<dbReference type="CDD" id="cd12797">
    <property type="entry name" value="M23_peptidase"/>
    <property type="match status" value="1"/>
</dbReference>
<feature type="compositionally biased region" description="Polar residues" evidence="1">
    <location>
        <begin position="1"/>
        <end position="18"/>
    </location>
</feature>
<dbReference type="Gene3D" id="2.70.70.10">
    <property type="entry name" value="Glucose Permease (Domain IIA)"/>
    <property type="match status" value="1"/>
</dbReference>
<protein>
    <submittedName>
        <fullName evidence="3">M23 family metallopeptidase</fullName>
    </submittedName>
</protein>
<dbReference type="KEGG" id="msf:IT882_05565"/>
<dbReference type="Proteomes" id="UP000594480">
    <property type="component" value="Chromosome"/>
</dbReference>
<dbReference type="PANTHER" id="PTHR21666:SF270">
    <property type="entry name" value="MUREIN HYDROLASE ACTIVATOR ENVC"/>
    <property type="match status" value="1"/>
</dbReference>
<dbReference type="EMBL" id="CP064760">
    <property type="protein sequence ID" value="QPE05490.1"/>
    <property type="molecule type" value="Genomic_DNA"/>
</dbReference>
<dbReference type="SUPFAM" id="SSF51261">
    <property type="entry name" value="Duplicated hybrid motif"/>
    <property type="match status" value="1"/>
</dbReference>
<dbReference type="AlphaFoldDB" id="A0A7S8N034"/>
<dbReference type="InterPro" id="IPR016047">
    <property type="entry name" value="M23ase_b-sheet_dom"/>
</dbReference>
<name>A0A7S8N034_9MICO</name>
<dbReference type="Pfam" id="PF01551">
    <property type="entry name" value="Peptidase_M23"/>
    <property type="match status" value="1"/>
</dbReference>
<dbReference type="InterPro" id="IPR050570">
    <property type="entry name" value="Cell_wall_metabolism_enzyme"/>
</dbReference>
<sequence length="286" mass="29639">MNERITSSLGEQPQTPLTRRSRRQQAAAHLLPAPPTPGEYSMPPSSTQARPVRTLTALSMVCGLVATFALPAYGAGQPTDQDSPTLQQVASEDAQSLVVASGNGGAQLNRESYAATTPEEIERKKAAEAAAARARASGSVASIPFDPSMVSPSSGVVRWPLGGPFRVTDRFGARGGAHMGTDMVAAGGTPVYASLDGMVRISQDSYAAYGVTVVVDSVLNGQRVSTVYPHMQTGSRQVAAGQTVTAGQLVGLVGSTGRSTANHLHFEVYLDGTAVDSLAWLEANAG</sequence>
<evidence type="ECO:0000313" key="4">
    <source>
        <dbReference type="Proteomes" id="UP000594480"/>
    </source>
</evidence>
<evidence type="ECO:0000259" key="2">
    <source>
        <dbReference type="Pfam" id="PF01551"/>
    </source>
</evidence>
<dbReference type="PANTHER" id="PTHR21666">
    <property type="entry name" value="PEPTIDASE-RELATED"/>
    <property type="match status" value="1"/>
</dbReference>
<dbReference type="InterPro" id="IPR011055">
    <property type="entry name" value="Dup_hybrid_motif"/>
</dbReference>
<dbReference type="GO" id="GO:0004222">
    <property type="term" value="F:metalloendopeptidase activity"/>
    <property type="evidence" value="ECO:0007669"/>
    <property type="project" value="TreeGrafter"/>
</dbReference>
<evidence type="ECO:0000313" key="3">
    <source>
        <dbReference type="EMBL" id="QPE05490.1"/>
    </source>
</evidence>
<proteinExistence type="predicted"/>
<reference evidence="3 4" key="1">
    <citation type="submission" date="2020-11" db="EMBL/GenBank/DDBJ databases">
        <title>Amino acid is mineralized and recycled by bacteria in oceanic microbiome.</title>
        <authorList>
            <person name="Zheng L.Y."/>
        </authorList>
    </citation>
    <scope>NUCLEOTIDE SEQUENCE [LARGE SCALE GENOMIC DNA]</scope>
    <source>
        <strain evidence="3 4">A32-1</strain>
    </source>
</reference>
<organism evidence="3 4">
    <name type="scientific">Microbacterium schleiferi</name>
    <dbReference type="NCBI Taxonomy" id="69362"/>
    <lineage>
        <taxon>Bacteria</taxon>
        <taxon>Bacillati</taxon>
        <taxon>Actinomycetota</taxon>
        <taxon>Actinomycetes</taxon>
        <taxon>Micrococcales</taxon>
        <taxon>Microbacteriaceae</taxon>
        <taxon>Microbacterium</taxon>
    </lineage>
</organism>
<accession>A0A7S8N034</accession>
<feature type="domain" description="M23ase beta-sheet core" evidence="2">
    <location>
        <begin position="177"/>
        <end position="276"/>
    </location>
</feature>
<keyword evidence="4" id="KW-1185">Reference proteome</keyword>
<feature type="region of interest" description="Disordered" evidence="1">
    <location>
        <begin position="1"/>
        <end position="49"/>
    </location>
</feature>
<evidence type="ECO:0000256" key="1">
    <source>
        <dbReference type="SAM" id="MobiDB-lite"/>
    </source>
</evidence>